<gene>
    <name evidence="2" type="ORF">B5V51_5233</name>
</gene>
<organism evidence="2">
    <name type="scientific">Heliothis virescens</name>
    <name type="common">Tobacco budworm moth</name>
    <dbReference type="NCBI Taxonomy" id="7102"/>
    <lineage>
        <taxon>Eukaryota</taxon>
        <taxon>Metazoa</taxon>
        <taxon>Ecdysozoa</taxon>
        <taxon>Arthropoda</taxon>
        <taxon>Hexapoda</taxon>
        <taxon>Insecta</taxon>
        <taxon>Pterygota</taxon>
        <taxon>Neoptera</taxon>
        <taxon>Endopterygota</taxon>
        <taxon>Lepidoptera</taxon>
        <taxon>Glossata</taxon>
        <taxon>Ditrysia</taxon>
        <taxon>Noctuoidea</taxon>
        <taxon>Noctuidae</taxon>
        <taxon>Heliothinae</taxon>
        <taxon>Heliothis</taxon>
    </lineage>
</organism>
<protein>
    <submittedName>
        <fullName evidence="2">Uncharacterized protein</fullName>
    </submittedName>
</protein>
<evidence type="ECO:0000256" key="1">
    <source>
        <dbReference type="SAM" id="SignalP"/>
    </source>
</evidence>
<proteinExistence type="predicted"/>
<keyword evidence="1" id="KW-0732">Signal</keyword>
<reference evidence="2" key="1">
    <citation type="submission" date="2017-09" db="EMBL/GenBank/DDBJ databases">
        <title>Contemporary evolution of a Lepidopteran species, Heliothis virescens, in response to modern agricultural practices.</title>
        <authorList>
            <person name="Fritz M.L."/>
            <person name="Deyonke A.M."/>
            <person name="Papanicolaou A."/>
            <person name="Micinski S."/>
            <person name="Westbrook J."/>
            <person name="Gould F."/>
        </authorList>
    </citation>
    <scope>NUCLEOTIDE SEQUENCE [LARGE SCALE GENOMIC DNA]</scope>
    <source>
        <strain evidence="2">HvINT-</strain>
        <tissue evidence="2">Whole body</tissue>
    </source>
</reference>
<sequence>MSLLQIICALFYVILYVINLSSFTYASPPGGTDVTEAPKQKSFVHHLMQAFLERVDLNKIEGGKKNGRVKRQSGAGKFEDASKMSATKVMQLWLMMFKNLFTTDPVGGNHPMSPQNPKVVVKLFKQRITSFLFPDPGGSGHG</sequence>
<feature type="chain" id="PRO_5012042732" evidence="1">
    <location>
        <begin position="27"/>
        <end position="142"/>
    </location>
</feature>
<evidence type="ECO:0000313" key="2">
    <source>
        <dbReference type="EMBL" id="PCG78109.1"/>
    </source>
</evidence>
<comment type="caution">
    <text evidence="2">The sequence shown here is derived from an EMBL/GenBank/DDBJ whole genome shotgun (WGS) entry which is preliminary data.</text>
</comment>
<feature type="signal peptide" evidence="1">
    <location>
        <begin position="1"/>
        <end position="26"/>
    </location>
</feature>
<dbReference type="EMBL" id="NWSH01000238">
    <property type="protein sequence ID" value="PCG78109.1"/>
    <property type="molecule type" value="Genomic_DNA"/>
</dbReference>
<accession>A0A2A4K225</accession>
<dbReference type="AlphaFoldDB" id="A0A2A4K225"/>
<name>A0A2A4K225_HELVI</name>